<name>A0ABZ2V591_9RHOB</name>
<evidence type="ECO:0000313" key="2">
    <source>
        <dbReference type="Proteomes" id="UP001440612"/>
    </source>
</evidence>
<evidence type="ECO:0000313" key="1">
    <source>
        <dbReference type="EMBL" id="WZC47695.1"/>
    </source>
</evidence>
<reference evidence="2" key="1">
    <citation type="submission" date="2024-04" db="EMBL/GenBank/DDBJ databases">
        <title>Phylogenomic analyses of a clade within the roseobacter group suggest taxonomic reassignments of species of the genera Aestuariivita, Citreicella, Loktanella, Nautella, Pelagibaca, Ruegeria, Thalassobius, Thiobacimonas and Tropicibacter, and the proposal o.</title>
        <authorList>
            <person name="Jeon C.O."/>
        </authorList>
    </citation>
    <scope>NUCLEOTIDE SEQUENCE [LARGE SCALE GENOMIC DNA]</scope>
    <source>
        <strain evidence="2">BS5-3</strain>
    </source>
</reference>
<keyword evidence="2" id="KW-1185">Reference proteome</keyword>
<dbReference type="RefSeq" id="WP_341365815.1">
    <property type="nucleotide sequence ID" value="NZ_CP150951.2"/>
</dbReference>
<dbReference type="EMBL" id="CP150951">
    <property type="protein sequence ID" value="WZC47695.1"/>
    <property type="molecule type" value="Genomic_DNA"/>
</dbReference>
<evidence type="ECO:0008006" key="3">
    <source>
        <dbReference type="Google" id="ProtNLM"/>
    </source>
</evidence>
<dbReference type="Proteomes" id="UP001440612">
    <property type="component" value="Chromosome"/>
</dbReference>
<protein>
    <recommendedName>
        <fullName evidence="3">Secreted protein</fullName>
    </recommendedName>
</protein>
<sequence length="148" mass="15816">MAYFSPILAAQLVGLAIAGVSVTLPTQLRDAGLPSSLFAELDTTQPKPALSVTATPTQTGWRLDFETENWIFSDLCGRTDQPTAEGHAHIYLGDEKIGMATLPFFYLDALPYGSNAPITVSLRGPDHRVVVYDGEVISAEITLPAGPV</sequence>
<proteinExistence type="predicted"/>
<accession>A0ABZ2V591</accession>
<gene>
    <name evidence="1" type="ORF">AABB29_12335</name>
</gene>
<organism evidence="1 2">
    <name type="scientific">Yoonia phaeophyticola</name>
    <dbReference type="NCBI Taxonomy" id="3137369"/>
    <lineage>
        <taxon>Bacteria</taxon>
        <taxon>Pseudomonadati</taxon>
        <taxon>Pseudomonadota</taxon>
        <taxon>Alphaproteobacteria</taxon>
        <taxon>Rhodobacterales</taxon>
        <taxon>Paracoccaceae</taxon>
        <taxon>Yoonia</taxon>
    </lineage>
</organism>